<protein>
    <recommendedName>
        <fullName evidence="3">AMP-dependent synthetase/ligase domain-containing protein</fullName>
    </recommendedName>
</protein>
<dbReference type="Pfam" id="PF00501">
    <property type="entry name" value="AMP-binding"/>
    <property type="match status" value="1"/>
</dbReference>
<dbReference type="AlphaFoldDB" id="A0A6J4J6B5"/>
<dbReference type="Gene3D" id="3.40.50.12780">
    <property type="entry name" value="N-terminal domain of ligase-like"/>
    <property type="match status" value="1"/>
</dbReference>
<organism evidence="4">
    <name type="scientific">uncultured Cytophagales bacterium</name>
    <dbReference type="NCBI Taxonomy" id="158755"/>
    <lineage>
        <taxon>Bacteria</taxon>
        <taxon>Pseudomonadati</taxon>
        <taxon>Bacteroidota</taxon>
        <taxon>Sphingobacteriia</taxon>
        <taxon>Sphingobacteriales</taxon>
        <taxon>environmental samples</taxon>
    </lineage>
</organism>
<name>A0A6J4J6B5_9SPHI</name>
<dbReference type="SUPFAM" id="SSF56801">
    <property type="entry name" value="Acetyl-CoA synthetase-like"/>
    <property type="match status" value="1"/>
</dbReference>
<dbReference type="GO" id="GO:0006631">
    <property type="term" value="P:fatty acid metabolic process"/>
    <property type="evidence" value="ECO:0007669"/>
    <property type="project" value="TreeGrafter"/>
</dbReference>
<sequence length="478" mass="52056">MVYELLRRNVVSRPDAPFLVTERRTYSYRQVHNLAGYLRTQYLHAGSPAGTVCLNIGAPEVLCGWIWACLMARRDFALLPAIADPGAVSTYLQLAGGTLLVSDLEAFGGWAIPAAPVPEAPEYPSDPAGEPGPGEGTVSFLSSGTSGAAKLIRVAYAQITDALACIAREDRMPYTRGQCVVITPSLSHSYGFSAMLEYTQGGSTIILPADRSFVGLVRSLMHKALRDRITAVEGVAYFYQQLRPLLPRLALPNLRHVGFGGDFAEHAFVAESRQKYPGLTYSVRYGLSEIPSAISVKVHPPPYPADWESVGRVLGLYQVQIVDDAGTPLPDGEEGEVVVHYAHPAGGTPETRRIATGDTGLLRHGELVIKGRKQFFLKCKGYKIYPAFVEGGVKASGLVEDVRATARHNKLKIEIIPGSGYRDKNQLLDFLVRHLPDYAVPDIIEETDEIPRNAAGKIIRAVETSHPDRAQNHLFSNG</sequence>
<dbReference type="InterPro" id="IPR045851">
    <property type="entry name" value="AMP-bd_C_sf"/>
</dbReference>
<accession>A0A6J4J6B5</accession>
<evidence type="ECO:0000259" key="3">
    <source>
        <dbReference type="Pfam" id="PF00501"/>
    </source>
</evidence>
<gene>
    <name evidence="4" type="ORF">AVDCRST_MAG56-3089</name>
</gene>
<evidence type="ECO:0000313" key="4">
    <source>
        <dbReference type="EMBL" id="CAA9271529.1"/>
    </source>
</evidence>
<dbReference type="InterPro" id="IPR042099">
    <property type="entry name" value="ANL_N_sf"/>
</dbReference>
<evidence type="ECO:0000256" key="1">
    <source>
        <dbReference type="ARBA" id="ARBA00006432"/>
    </source>
</evidence>
<evidence type="ECO:0000256" key="2">
    <source>
        <dbReference type="ARBA" id="ARBA00022598"/>
    </source>
</evidence>
<proteinExistence type="inferred from homology"/>
<dbReference type="GO" id="GO:0031956">
    <property type="term" value="F:medium-chain fatty acid-CoA ligase activity"/>
    <property type="evidence" value="ECO:0007669"/>
    <property type="project" value="TreeGrafter"/>
</dbReference>
<dbReference type="PANTHER" id="PTHR43201">
    <property type="entry name" value="ACYL-COA SYNTHETASE"/>
    <property type="match status" value="1"/>
</dbReference>
<reference evidence="4" key="1">
    <citation type="submission" date="2020-02" db="EMBL/GenBank/DDBJ databases">
        <authorList>
            <person name="Meier V. D."/>
        </authorList>
    </citation>
    <scope>NUCLEOTIDE SEQUENCE</scope>
    <source>
        <strain evidence="4">AVDCRST_MAG56</strain>
    </source>
</reference>
<dbReference type="EMBL" id="CADCTQ010000261">
    <property type="protein sequence ID" value="CAA9271529.1"/>
    <property type="molecule type" value="Genomic_DNA"/>
</dbReference>
<dbReference type="PANTHER" id="PTHR43201:SF5">
    <property type="entry name" value="MEDIUM-CHAIN ACYL-COA LIGASE ACSF2, MITOCHONDRIAL"/>
    <property type="match status" value="1"/>
</dbReference>
<feature type="domain" description="AMP-dependent synthetase/ligase" evidence="3">
    <location>
        <begin position="7"/>
        <end position="342"/>
    </location>
</feature>
<comment type="similarity">
    <text evidence="1">Belongs to the ATP-dependent AMP-binding enzyme family.</text>
</comment>
<keyword evidence="2" id="KW-0436">Ligase</keyword>
<dbReference type="Gene3D" id="3.30.300.30">
    <property type="match status" value="1"/>
</dbReference>
<dbReference type="InterPro" id="IPR000873">
    <property type="entry name" value="AMP-dep_synth/lig_dom"/>
</dbReference>